<dbReference type="EMBL" id="CVRI01000070">
    <property type="protein sequence ID" value="CRL07081.1"/>
    <property type="molecule type" value="Genomic_DNA"/>
</dbReference>
<feature type="compositionally biased region" description="Low complexity" evidence="2">
    <location>
        <begin position="438"/>
        <end position="450"/>
    </location>
</feature>
<organism evidence="3 4">
    <name type="scientific">Clunio marinus</name>
    <dbReference type="NCBI Taxonomy" id="568069"/>
    <lineage>
        <taxon>Eukaryota</taxon>
        <taxon>Metazoa</taxon>
        <taxon>Ecdysozoa</taxon>
        <taxon>Arthropoda</taxon>
        <taxon>Hexapoda</taxon>
        <taxon>Insecta</taxon>
        <taxon>Pterygota</taxon>
        <taxon>Neoptera</taxon>
        <taxon>Endopterygota</taxon>
        <taxon>Diptera</taxon>
        <taxon>Nematocera</taxon>
        <taxon>Chironomoidea</taxon>
        <taxon>Chironomidae</taxon>
        <taxon>Clunio</taxon>
    </lineage>
</organism>
<feature type="compositionally biased region" description="Basic and acidic residues" evidence="2">
    <location>
        <begin position="83"/>
        <end position="144"/>
    </location>
</feature>
<evidence type="ECO:0000256" key="1">
    <source>
        <dbReference type="SAM" id="Coils"/>
    </source>
</evidence>
<evidence type="ECO:0000313" key="3">
    <source>
        <dbReference type="EMBL" id="CRL07081.1"/>
    </source>
</evidence>
<reference evidence="3 4" key="1">
    <citation type="submission" date="2015-04" db="EMBL/GenBank/DDBJ databases">
        <authorList>
            <person name="Syromyatnikov M.Y."/>
            <person name="Popov V.N."/>
        </authorList>
    </citation>
    <scope>NUCLEOTIDE SEQUENCE [LARGE SCALE GENOMIC DNA]</scope>
</reference>
<feature type="compositionally biased region" description="Polar residues" evidence="2">
    <location>
        <begin position="608"/>
        <end position="627"/>
    </location>
</feature>
<feature type="coiled-coil region" evidence="1">
    <location>
        <begin position="35"/>
        <end position="66"/>
    </location>
</feature>
<keyword evidence="4" id="KW-1185">Reference proteome</keyword>
<evidence type="ECO:0000313" key="4">
    <source>
        <dbReference type="Proteomes" id="UP000183832"/>
    </source>
</evidence>
<feature type="compositionally biased region" description="Basic and acidic residues" evidence="2">
    <location>
        <begin position="428"/>
        <end position="437"/>
    </location>
</feature>
<dbReference type="AlphaFoldDB" id="A0A1J1J850"/>
<evidence type="ECO:0000256" key="2">
    <source>
        <dbReference type="SAM" id="MobiDB-lite"/>
    </source>
</evidence>
<feature type="compositionally biased region" description="Polar residues" evidence="2">
    <location>
        <begin position="314"/>
        <end position="323"/>
    </location>
</feature>
<accession>A0A1J1J850</accession>
<feature type="region of interest" description="Disordered" evidence="2">
    <location>
        <begin position="417"/>
        <end position="550"/>
    </location>
</feature>
<keyword evidence="1" id="KW-0175">Coiled coil</keyword>
<feature type="region of interest" description="Disordered" evidence="2">
    <location>
        <begin position="608"/>
        <end position="642"/>
    </location>
</feature>
<protein>
    <submittedName>
        <fullName evidence="3">CLUMA_CG020080, isoform A</fullName>
    </submittedName>
</protein>
<sequence>MHDESEIDLYEGLDDELLSHPKEETCSKKYLEQIKVELEKEYKEKFEVLEKENENLRTSNKRLNINMSILLETSRAEVGSHGGKYEKLPHSEQRIKLDTKRDADKYRNRSRSSEFYRNSRDRSKSRTKEQKNYESKNRKNDSKSSHKRHRSRSPASHREIESKHIKRHKTSESTSNRQKDRNSKILENVTTSTDLRHVILKKKELNNFRAVIEKVSISNDNASVKSSGMETSEVSIIPDISKSSEELINANKNIQKEISVPIKACEDKKLENILTEGKELSENQKESQLCMTVTSLSVPTTSLVEPTQDKTETLSESSVNSSENKTEEIVETVKVPSPTESLMISEEVVKNLKSLLPKISPERKVENESKSLIEPIKSTSALKELEIKSPQDTAKKISETAQNLNAGKTEEKVEILCTKKKHKKKVKNHLDDEKKSSSEPNSSSNVLESPAVIPDQKEVSKFAVNINENETNKVVKVLSPKKSPKKKAKKQLNEENQTDDGTISKPIDIVKHSELPSSMSRKEKNVEHQIADTAETKISNSSMKKVDNEAKTDESTILPLSSEESFKTSVKVMETCVVTEEVVIETSDFNLNECSAMKDSEEIKFNESLNSSRESKENSINLSQTNVKKSKHKRRSYQKEVTEDGTCIVTISRPLKRKKKDKIVK</sequence>
<feature type="compositionally biased region" description="Basic residues" evidence="2">
    <location>
        <begin position="418"/>
        <end position="427"/>
    </location>
</feature>
<feature type="region of interest" description="Disordered" evidence="2">
    <location>
        <begin position="80"/>
        <end position="188"/>
    </location>
</feature>
<feature type="region of interest" description="Disordered" evidence="2">
    <location>
        <begin position="300"/>
        <end position="327"/>
    </location>
</feature>
<proteinExistence type="predicted"/>
<name>A0A1J1J850_9DIPT</name>
<dbReference type="Proteomes" id="UP000183832">
    <property type="component" value="Unassembled WGS sequence"/>
</dbReference>
<gene>
    <name evidence="3" type="ORF">CLUMA_CG020080</name>
</gene>
<feature type="compositionally biased region" description="Basic and acidic residues" evidence="2">
    <location>
        <begin position="508"/>
        <end position="530"/>
    </location>
</feature>